<dbReference type="Proteomes" id="UP001646157">
    <property type="component" value="Unassembled WGS sequence"/>
</dbReference>
<keyword evidence="3" id="KW-1185">Reference proteome</keyword>
<evidence type="ECO:0000256" key="1">
    <source>
        <dbReference type="SAM" id="Phobius"/>
    </source>
</evidence>
<reference evidence="2 3" key="1">
    <citation type="submission" date="2021-01" db="EMBL/GenBank/DDBJ databases">
        <title>Genomic Encyclopedia of Type Strains, Phase IV (KMG-IV): sequencing the most valuable type-strain genomes for metagenomic binning, comparative biology and taxonomic classification.</title>
        <authorList>
            <person name="Goeker M."/>
        </authorList>
    </citation>
    <scope>NUCLEOTIDE SEQUENCE [LARGE SCALE GENOMIC DNA]</scope>
    <source>
        <strain evidence="2 3">DSM 24834</strain>
    </source>
</reference>
<evidence type="ECO:0000313" key="2">
    <source>
        <dbReference type="EMBL" id="MBM7584605.1"/>
    </source>
</evidence>
<evidence type="ECO:0000313" key="3">
    <source>
        <dbReference type="Proteomes" id="UP001646157"/>
    </source>
</evidence>
<keyword evidence="1" id="KW-1133">Transmembrane helix</keyword>
<comment type="caution">
    <text evidence="2">The sequence shown here is derived from an EMBL/GenBank/DDBJ whole genome shotgun (WGS) entry which is preliminary data.</text>
</comment>
<gene>
    <name evidence="2" type="ORF">JOC86_001142</name>
</gene>
<feature type="transmembrane region" description="Helical" evidence="1">
    <location>
        <begin position="6"/>
        <end position="25"/>
    </location>
</feature>
<sequence>MIETIFVLSIFMMISFCVPLLIKGLETIDEHLVPRKSYEWNLYTFQFRNEFRGSYGIEYGKDSVSFIKGSREVTYEKYGHSLRRRIDRRGHEIVLQDVKAVTISSLTNGVQITVTFTDNQILSSSFFTYSSLEGEGGNGQ</sequence>
<keyword evidence="1" id="KW-0812">Transmembrane</keyword>
<dbReference type="EMBL" id="JAFBDZ010000001">
    <property type="protein sequence ID" value="MBM7584605.1"/>
    <property type="molecule type" value="Genomic_DNA"/>
</dbReference>
<dbReference type="NCBIfam" id="NF041002">
    <property type="entry name" value="pilin_ComGF"/>
    <property type="match status" value="1"/>
</dbReference>
<dbReference type="Pfam" id="PF15980">
    <property type="entry name" value="ComGF"/>
    <property type="match status" value="1"/>
</dbReference>
<organism evidence="2 3">
    <name type="scientific">Rossellomorea pakistanensis</name>
    <dbReference type="NCBI Taxonomy" id="992288"/>
    <lineage>
        <taxon>Bacteria</taxon>
        <taxon>Bacillati</taxon>
        <taxon>Bacillota</taxon>
        <taxon>Bacilli</taxon>
        <taxon>Bacillales</taxon>
        <taxon>Bacillaceae</taxon>
        <taxon>Rossellomorea</taxon>
    </lineage>
</organism>
<name>A0ABS2N9U1_9BACI</name>
<keyword evidence="1" id="KW-0472">Membrane</keyword>
<protein>
    <submittedName>
        <fullName evidence="2">Competence protein ComGF</fullName>
    </submittedName>
</protein>
<accession>A0ABS2N9U1</accession>
<proteinExistence type="predicted"/>
<dbReference type="InterPro" id="IPR016977">
    <property type="entry name" value="ComGF"/>
</dbReference>